<evidence type="ECO:0000256" key="1">
    <source>
        <dbReference type="SAM" id="Coils"/>
    </source>
</evidence>
<keyword evidence="1" id="KW-0175">Coiled coil</keyword>
<organism evidence="4 5">
    <name type="scientific">Hymenobacter sublimis</name>
    <dbReference type="NCBI Taxonomy" id="2933777"/>
    <lineage>
        <taxon>Bacteria</taxon>
        <taxon>Pseudomonadati</taxon>
        <taxon>Bacteroidota</taxon>
        <taxon>Cytophagia</taxon>
        <taxon>Cytophagales</taxon>
        <taxon>Hymenobacteraceae</taxon>
        <taxon>Hymenobacter</taxon>
    </lineage>
</organism>
<evidence type="ECO:0008006" key="6">
    <source>
        <dbReference type="Google" id="ProtNLM"/>
    </source>
</evidence>
<evidence type="ECO:0000256" key="3">
    <source>
        <dbReference type="SAM" id="Phobius"/>
    </source>
</evidence>
<name>A0ABY4JCX4_9BACT</name>
<feature type="compositionally biased region" description="Pro residues" evidence="2">
    <location>
        <begin position="376"/>
        <end position="387"/>
    </location>
</feature>
<feature type="region of interest" description="Disordered" evidence="2">
    <location>
        <begin position="431"/>
        <end position="516"/>
    </location>
</feature>
<keyword evidence="3" id="KW-0472">Membrane</keyword>
<reference evidence="4 5" key="1">
    <citation type="submission" date="2022-04" db="EMBL/GenBank/DDBJ databases">
        <title>Hymenobacter sp. isolated from the air.</title>
        <authorList>
            <person name="Won M."/>
            <person name="Lee C.-M."/>
            <person name="Woen H.-Y."/>
            <person name="Kwon S.-W."/>
        </authorList>
    </citation>
    <scope>NUCLEOTIDE SEQUENCE [LARGE SCALE GENOMIC DNA]</scope>
    <source>
        <strain evidence="5">5516 S-25</strain>
    </source>
</reference>
<keyword evidence="3" id="KW-1133">Transmembrane helix</keyword>
<dbReference type="EMBL" id="CP095848">
    <property type="protein sequence ID" value="UPL49797.1"/>
    <property type="molecule type" value="Genomic_DNA"/>
</dbReference>
<evidence type="ECO:0000313" key="5">
    <source>
        <dbReference type="Proteomes" id="UP000829647"/>
    </source>
</evidence>
<gene>
    <name evidence="4" type="ORF">MWH26_02520</name>
</gene>
<keyword evidence="5" id="KW-1185">Reference proteome</keyword>
<dbReference type="Proteomes" id="UP000829647">
    <property type="component" value="Chromosome"/>
</dbReference>
<keyword evidence="3" id="KW-0812">Transmembrane</keyword>
<feature type="coiled-coil region" evidence="1">
    <location>
        <begin position="233"/>
        <end position="348"/>
    </location>
</feature>
<dbReference type="RefSeq" id="WP_247975916.1">
    <property type="nucleotide sequence ID" value="NZ_CP095848.1"/>
</dbReference>
<proteinExistence type="predicted"/>
<feature type="compositionally biased region" description="Polar residues" evidence="2">
    <location>
        <begin position="435"/>
        <end position="445"/>
    </location>
</feature>
<sequence>MLHSLLLSSFDDSARRAQYEAVQAALEAEPTTFPTILLGNFEVEGEVVDALVVRPHSITVLLFVPQGGLLDIAPSQEGAWQLGPYLLQGDEHAANPFEQFLRQQEAVATWLSGQLPTPAVPPELITGLVLFAGPVQFGPGVETYLRRQPGAENFQLLSALAQLPRRLRQLHNPEISFAADDLLAWIQTLTISPASAEAPENEPPVGEGNYWEQKARQLWRWLGAEDIPHDAPYGSAAEAVAASQQEMQRLEQLSQQVRTELTQQRQEMEAREAEREHRIEQLRAQLTQPPNAAAEVAALQARLATETREKNLLEDAIRAAQLESATRNQEMDARIQQLSHLIQQLQAQPAPAAPAVVAAAPAAAPVTPARAALRPAPTPATQPPRPTPHTGRNLLDRPSWRVQWPRVAVVAAVILGGGLGVWGLVHVVSRRSEPEPTTQARPNRSSDAEEPFQAQAPTLTDIQPDTVVLEQDTEDQETQMMADSLDQVATTPPAEEIDSTDVSVPTTTDSTGTQTP</sequence>
<protein>
    <recommendedName>
        <fullName evidence="6">NERD domain-containing protein</fullName>
    </recommendedName>
</protein>
<feature type="compositionally biased region" description="Low complexity" evidence="2">
    <location>
        <begin position="500"/>
        <end position="516"/>
    </location>
</feature>
<feature type="region of interest" description="Disordered" evidence="2">
    <location>
        <begin position="370"/>
        <end position="395"/>
    </location>
</feature>
<evidence type="ECO:0000313" key="4">
    <source>
        <dbReference type="EMBL" id="UPL49797.1"/>
    </source>
</evidence>
<feature type="transmembrane region" description="Helical" evidence="3">
    <location>
        <begin position="404"/>
        <end position="425"/>
    </location>
</feature>
<accession>A0ABY4JCX4</accession>
<evidence type="ECO:0000256" key="2">
    <source>
        <dbReference type="SAM" id="MobiDB-lite"/>
    </source>
</evidence>